<dbReference type="SUPFAM" id="SSF48452">
    <property type="entry name" value="TPR-like"/>
    <property type="match status" value="1"/>
</dbReference>
<reference evidence="3 4" key="1">
    <citation type="journal article" date="2012" name="Genome Biol.">
        <title>Genome and low-iron response of an oceanic diatom adapted to chronic iron limitation.</title>
        <authorList>
            <person name="Lommer M."/>
            <person name="Specht M."/>
            <person name="Roy A.S."/>
            <person name="Kraemer L."/>
            <person name="Andreson R."/>
            <person name="Gutowska M.A."/>
            <person name="Wolf J."/>
            <person name="Bergner S.V."/>
            <person name="Schilhabel M.B."/>
            <person name="Klostermeier U.C."/>
            <person name="Beiko R.G."/>
            <person name="Rosenstiel P."/>
            <person name="Hippler M."/>
            <person name="Laroche J."/>
        </authorList>
    </citation>
    <scope>NUCLEOTIDE SEQUENCE [LARGE SCALE GENOMIC DNA]</scope>
    <source>
        <strain evidence="3 4">CCMP1005</strain>
    </source>
</reference>
<dbReference type="eggNOG" id="KOG4648">
    <property type="taxonomic scope" value="Eukaryota"/>
</dbReference>
<dbReference type="OrthoDB" id="2423701at2759"/>
<dbReference type="InterPro" id="IPR019734">
    <property type="entry name" value="TPR_rpt"/>
</dbReference>
<dbReference type="GO" id="GO:0101031">
    <property type="term" value="C:protein folding chaperone complex"/>
    <property type="evidence" value="ECO:0007669"/>
    <property type="project" value="TreeGrafter"/>
</dbReference>
<keyword evidence="4" id="KW-1185">Reference proteome</keyword>
<evidence type="ECO:0000313" key="4">
    <source>
        <dbReference type="Proteomes" id="UP000266841"/>
    </source>
</evidence>
<feature type="region of interest" description="Disordered" evidence="2">
    <location>
        <begin position="425"/>
        <end position="450"/>
    </location>
</feature>
<evidence type="ECO:0000256" key="1">
    <source>
        <dbReference type="ARBA" id="ARBA00022803"/>
    </source>
</evidence>
<dbReference type="Proteomes" id="UP000266841">
    <property type="component" value="Unassembled WGS sequence"/>
</dbReference>
<comment type="caution">
    <text evidence="3">The sequence shown here is derived from an EMBL/GenBank/DDBJ whole genome shotgun (WGS) entry which is preliminary data.</text>
</comment>
<dbReference type="EMBL" id="AGNL01020891">
    <property type="protein sequence ID" value="EJK60588.1"/>
    <property type="molecule type" value="Genomic_DNA"/>
</dbReference>
<evidence type="ECO:0000256" key="2">
    <source>
        <dbReference type="SAM" id="MobiDB-lite"/>
    </source>
</evidence>
<dbReference type="PANTHER" id="PTHR46423:SF1">
    <property type="entry name" value="RNA POLYMERASE II-ASSOCIATED PROTEIN 3"/>
    <property type="match status" value="1"/>
</dbReference>
<feature type="compositionally biased region" description="Basic and acidic residues" evidence="2">
    <location>
        <begin position="432"/>
        <end position="450"/>
    </location>
</feature>
<feature type="region of interest" description="Disordered" evidence="2">
    <location>
        <begin position="67"/>
        <end position="103"/>
    </location>
</feature>
<feature type="non-terminal residue" evidence="3">
    <location>
        <position position="1"/>
    </location>
</feature>
<gene>
    <name evidence="3" type="ORF">THAOC_19025</name>
</gene>
<dbReference type="AlphaFoldDB" id="K0S3C6"/>
<protein>
    <submittedName>
        <fullName evidence="3">Uncharacterized protein</fullName>
    </submittedName>
</protein>
<sequence>MPCPPPLVRATCSHSPRPLFSFCGEGPDKLGPCPPRRPIDRLTSATVGGYVSSTFESKKTVDRTNLRGRCQSPASGRLRKNGQNRGQPQAAREQHQLKADSAGMEVPVRAAGIVKHDSRNFLISAFVSSFPAETFARIAAISGTFALPERGGGRIRAHDSRGSSNVALCWRRRAPVNNDRVAHVALERSSRAVVVCSGGDSSTSRSLSASPSSAVRSVHPRPPTSLLFARRAPPPSHSRSPCPKAPLTQNFHFLNFDFDCFQVGLTENPRMNPATAFHAQVVRRDADSLSEAVSDLASWIEEIKNHNQSAARGSCKELRRRGNEKFAEGRFDDAVRCYTRCLKNANENEELLPNEVLLAYSNRAMANLKLKRWKAAEADATSALEIDPSHSKSLQRRATARLSLGKLRAATVDVCSARDCASGSFVGGQGEPEERAPENASERERQELERLSSRIDSALAKAIRDAPRRKIAVRTIIS</sequence>
<organism evidence="3 4">
    <name type="scientific">Thalassiosira oceanica</name>
    <name type="common">Marine diatom</name>
    <dbReference type="NCBI Taxonomy" id="159749"/>
    <lineage>
        <taxon>Eukaryota</taxon>
        <taxon>Sar</taxon>
        <taxon>Stramenopiles</taxon>
        <taxon>Ochrophyta</taxon>
        <taxon>Bacillariophyta</taxon>
        <taxon>Coscinodiscophyceae</taxon>
        <taxon>Thalassiosirophycidae</taxon>
        <taxon>Thalassiosirales</taxon>
        <taxon>Thalassiosiraceae</taxon>
        <taxon>Thalassiosira</taxon>
    </lineage>
</organism>
<dbReference type="SMART" id="SM00028">
    <property type="entry name" value="TPR"/>
    <property type="match status" value="2"/>
</dbReference>
<dbReference type="Gene3D" id="1.25.40.10">
    <property type="entry name" value="Tetratricopeptide repeat domain"/>
    <property type="match status" value="1"/>
</dbReference>
<accession>K0S3C6</accession>
<keyword evidence="1" id="KW-0802">TPR repeat</keyword>
<dbReference type="InterPro" id="IPR011990">
    <property type="entry name" value="TPR-like_helical_dom_sf"/>
</dbReference>
<dbReference type="PANTHER" id="PTHR46423">
    <property type="entry name" value="RNA POLYMERASE II-ASSOCIATED PROTEIN 3"/>
    <property type="match status" value="1"/>
</dbReference>
<name>K0S3C6_THAOC</name>
<feature type="region of interest" description="Disordered" evidence="2">
    <location>
        <begin position="199"/>
        <end position="241"/>
    </location>
</feature>
<dbReference type="InterPro" id="IPR051966">
    <property type="entry name" value="RPAP3"/>
</dbReference>
<feature type="compositionally biased region" description="Low complexity" evidence="2">
    <location>
        <begin position="199"/>
        <end position="217"/>
    </location>
</feature>
<proteinExistence type="predicted"/>
<evidence type="ECO:0000313" key="3">
    <source>
        <dbReference type="EMBL" id="EJK60588.1"/>
    </source>
</evidence>